<reference evidence="1" key="1">
    <citation type="submission" date="2014-09" db="EMBL/GenBank/DDBJ databases">
        <authorList>
            <person name="Magalhaes I.L.F."/>
            <person name="Oliveira U."/>
            <person name="Santos F.R."/>
            <person name="Vidigal T.H.D.A."/>
            <person name="Brescovit A.D."/>
            <person name="Santos A.J."/>
        </authorList>
    </citation>
    <scope>NUCLEOTIDE SEQUENCE</scope>
    <source>
        <tissue evidence="1">Shoot tissue taken approximately 20 cm above the soil surface</tissue>
    </source>
</reference>
<dbReference type="AlphaFoldDB" id="A0A0A9DUE3"/>
<evidence type="ECO:0000313" key="1">
    <source>
        <dbReference type="EMBL" id="JAD89285.1"/>
    </source>
</evidence>
<organism evidence="1">
    <name type="scientific">Arundo donax</name>
    <name type="common">Giant reed</name>
    <name type="synonym">Donax arundinaceus</name>
    <dbReference type="NCBI Taxonomy" id="35708"/>
    <lineage>
        <taxon>Eukaryota</taxon>
        <taxon>Viridiplantae</taxon>
        <taxon>Streptophyta</taxon>
        <taxon>Embryophyta</taxon>
        <taxon>Tracheophyta</taxon>
        <taxon>Spermatophyta</taxon>
        <taxon>Magnoliopsida</taxon>
        <taxon>Liliopsida</taxon>
        <taxon>Poales</taxon>
        <taxon>Poaceae</taxon>
        <taxon>PACMAD clade</taxon>
        <taxon>Arundinoideae</taxon>
        <taxon>Arundineae</taxon>
        <taxon>Arundo</taxon>
    </lineage>
</organism>
<dbReference type="EMBL" id="GBRH01208610">
    <property type="protein sequence ID" value="JAD89285.1"/>
    <property type="molecule type" value="Transcribed_RNA"/>
</dbReference>
<name>A0A0A9DUE3_ARUDO</name>
<reference evidence="1" key="2">
    <citation type="journal article" date="2015" name="Data Brief">
        <title>Shoot transcriptome of the giant reed, Arundo donax.</title>
        <authorList>
            <person name="Barrero R.A."/>
            <person name="Guerrero F.D."/>
            <person name="Moolhuijzen P."/>
            <person name="Goolsby J.A."/>
            <person name="Tidwell J."/>
            <person name="Bellgard S.E."/>
            <person name="Bellgard M.I."/>
        </authorList>
    </citation>
    <scope>NUCLEOTIDE SEQUENCE</scope>
    <source>
        <tissue evidence="1">Shoot tissue taken approximately 20 cm above the soil surface</tissue>
    </source>
</reference>
<sequence>MVWIISTWWTLLHPRNVSPLWSNLDLATMQFRFIQIVSLLHSFLFQKFHISKTFRLPKFISQDCHSINSSTSLEMLLHFFWGARIINLQHTTVSVKMIN</sequence>
<protein>
    <submittedName>
        <fullName evidence="1">Uncharacterized protein</fullName>
    </submittedName>
</protein>
<accession>A0A0A9DUE3</accession>
<proteinExistence type="predicted"/>